<evidence type="ECO:0000313" key="3">
    <source>
        <dbReference type="Proteomes" id="UP001501074"/>
    </source>
</evidence>
<accession>A0ABP6ZRL5</accession>
<dbReference type="Proteomes" id="UP001501074">
    <property type="component" value="Unassembled WGS sequence"/>
</dbReference>
<keyword evidence="3" id="KW-1185">Reference proteome</keyword>
<dbReference type="EMBL" id="BAAAZO010000005">
    <property type="protein sequence ID" value="GAA3614397.1"/>
    <property type="molecule type" value="Genomic_DNA"/>
</dbReference>
<organism evidence="2 3">
    <name type="scientific">Kineosporia mesophila</name>
    <dbReference type="NCBI Taxonomy" id="566012"/>
    <lineage>
        <taxon>Bacteria</taxon>
        <taxon>Bacillati</taxon>
        <taxon>Actinomycetota</taxon>
        <taxon>Actinomycetes</taxon>
        <taxon>Kineosporiales</taxon>
        <taxon>Kineosporiaceae</taxon>
        <taxon>Kineosporia</taxon>
    </lineage>
</organism>
<evidence type="ECO:0000256" key="1">
    <source>
        <dbReference type="SAM" id="MobiDB-lite"/>
    </source>
</evidence>
<feature type="region of interest" description="Disordered" evidence="1">
    <location>
        <begin position="1"/>
        <end position="49"/>
    </location>
</feature>
<evidence type="ECO:0000313" key="2">
    <source>
        <dbReference type="EMBL" id="GAA3614397.1"/>
    </source>
</evidence>
<gene>
    <name evidence="2" type="ORF">GCM10022223_33290</name>
</gene>
<reference evidence="3" key="1">
    <citation type="journal article" date="2019" name="Int. J. Syst. Evol. Microbiol.">
        <title>The Global Catalogue of Microorganisms (GCM) 10K type strain sequencing project: providing services to taxonomists for standard genome sequencing and annotation.</title>
        <authorList>
            <consortium name="The Broad Institute Genomics Platform"/>
            <consortium name="The Broad Institute Genome Sequencing Center for Infectious Disease"/>
            <person name="Wu L."/>
            <person name="Ma J."/>
        </authorList>
    </citation>
    <scope>NUCLEOTIDE SEQUENCE [LARGE SCALE GENOMIC DNA]</scope>
    <source>
        <strain evidence="3">JCM 16902</strain>
    </source>
</reference>
<sequence>MLTHPGLVRAAPTRPGISRSRLPSAPPPCCDRDSGEGLSPPLETTTPHGARVRDVTFDEDRCQIRTGSAPWVMVALRSAAISLHRLQNPAINVAAALQHHARHPGKVVMLLTSGKGL</sequence>
<proteinExistence type="predicted"/>
<name>A0ABP6ZRL5_9ACTN</name>
<protein>
    <submittedName>
        <fullName evidence="2">Uncharacterized protein</fullName>
    </submittedName>
</protein>
<comment type="caution">
    <text evidence="2">The sequence shown here is derived from an EMBL/GenBank/DDBJ whole genome shotgun (WGS) entry which is preliminary data.</text>
</comment>